<dbReference type="PROSITE" id="PS51294">
    <property type="entry name" value="HTH_MYB"/>
    <property type="match status" value="3"/>
</dbReference>
<sequence>MENLSKNFPTEDQFLLVDHVQSSQSAVFDDELLKYFPNMNNTIDPSNNNDSNRESSDSLAITGSSGLQPYHHQQDLAEIGNSTLIHIPFYFENNNVYSRDTYSNCYDQQHELQSKNALLQNNSDLNFEQRVQNTRFPVSAADSQYDQNEWAVTLNSHIPQISSVNEIYPNHNIGLSQMVLESPFPSPDLLTMTTLPVSTSSYSLIPFGDCPINSQRRSQTFPPLYETEYQPRVAVTGTNLSTNTLSQKPPVYTKWTEEEDELLRAAISIYGPHKWSLIAAHVPNRTPMQCSTRWLGALNPTIHKGRWTPEEDAALKEAVSEYVDLLDSDGHPQPIPWNKIASRIPHRTGIQCQARWSEALDPSVRKGKWSPEEDEVLKEGVRRYGRCWIRIAELIEGRTQRQCRTRWVQIKNKQAKIERDAKVTTETTTSTDDEGNEILTPPHTTPSTPAQPIINNAQGQDLQGLLRSMNHMTPVVPQVTAVKNQSPIMSPTGTSATEESCVTTPENLSSSSPYFEKPNQNNVYLFTHSYLP</sequence>
<feature type="domain" description="Myb-like" evidence="6">
    <location>
        <begin position="299"/>
        <end position="360"/>
    </location>
</feature>
<evidence type="ECO:0000256" key="2">
    <source>
        <dbReference type="ARBA" id="ARBA00023125"/>
    </source>
</evidence>
<feature type="domain" description="SANT" evidence="7">
    <location>
        <begin position="364"/>
        <end position="415"/>
    </location>
</feature>
<dbReference type="Proteomes" id="UP000247702">
    <property type="component" value="Unassembled WGS sequence"/>
</dbReference>
<dbReference type="Gene3D" id="1.10.10.60">
    <property type="entry name" value="Homeodomain-like"/>
    <property type="match status" value="3"/>
</dbReference>
<keyword evidence="10" id="KW-0371">Homeobox</keyword>
<evidence type="ECO:0000256" key="1">
    <source>
        <dbReference type="ARBA" id="ARBA00023015"/>
    </source>
</evidence>
<dbReference type="CDD" id="cd00167">
    <property type="entry name" value="SANT"/>
    <property type="match status" value="3"/>
</dbReference>
<dbReference type="PROSITE" id="PS50090">
    <property type="entry name" value="MYB_LIKE"/>
    <property type="match status" value="3"/>
</dbReference>
<evidence type="ECO:0000259" key="7">
    <source>
        <dbReference type="PROSITE" id="PS51293"/>
    </source>
</evidence>
<dbReference type="Pfam" id="PF13921">
    <property type="entry name" value="Myb_DNA-bind_6"/>
    <property type="match status" value="1"/>
</dbReference>
<keyword evidence="1" id="KW-0805">Transcription regulation</keyword>
<accession>A0A2Z6QE92</accession>
<dbReference type="SMART" id="SM00717">
    <property type="entry name" value="SANT"/>
    <property type="match status" value="3"/>
</dbReference>
<evidence type="ECO:0000259" key="6">
    <source>
        <dbReference type="PROSITE" id="PS50090"/>
    </source>
</evidence>
<dbReference type="EMBL" id="BLAL01000014">
    <property type="protein sequence ID" value="GES75270.1"/>
    <property type="molecule type" value="Genomic_DNA"/>
</dbReference>
<evidence type="ECO:0000313" key="11">
    <source>
        <dbReference type="Proteomes" id="UP000247702"/>
    </source>
</evidence>
<name>A0A2Z6QE92_9GLOM</name>
<proteinExistence type="predicted"/>
<evidence type="ECO:0000313" key="10">
    <source>
        <dbReference type="EMBL" id="GES75270.1"/>
    </source>
</evidence>
<evidence type="ECO:0000256" key="3">
    <source>
        <dbReference type="ARBA" id="ARBA00023163"/>
    </source>
</evidence>
<reference evidence="9 11" key="1">
    <citation type="submission" date="2017-11" db="EMBL/GenBank/DDBJ databases">
        <title>The genome of Rhizophagus clarus HR1 reveals common genetic basis of auxotrophy among arbuscular mycorrhizal fungi.</title>
        <authorList>
            <person name="Kobayashi Y."/>
        </authorList>
    </citation>
    <scope>NUCLEOTIDE SEQUENCE [LARGE SCALE GENOMIC DNA]</scope>
    <source>
        <strain evidence="9 11">HR1</strain>
    </source>
</reference>
<dbReference type="InterPro" id="IPR009057">
    <property type="entry name" value="Homeodomain-like_sf"/>
</dbReference>
<keyword evidence="2 10" id="KW-0238">DNA-binding</keyword>
<protein>
    <submittedName>
        <fullName evidence="10">Homeodomain-like protein</fullName>
    </submittedName>
</protein>
<dbReference type="InterPro" id="IPR017930">
    <property type="entry name" value="Myb_dom"/>
</dbReference>
<keyword evidence="11" id="KW-1185">Reference proteome</keyword>
<dbReference type="PROSITE" id="PS51293">
    <property type="entry name" value="SANT"/>
    <property type="match status" value="1"/>
</dbReference>
<dbReference type="InterPro" id="IPR051575">
    <property type="entry name" value="Myb-like_DNA-bd"/>
</dbReference>
<evidence type="ECO:0000256" key="4">
    <source>
        <dbReference type="ARBA" id="ARBA00023242"/>
    </source>
</evidence>
<dbReference type="EMBL" id="BEXD01000373">
    <property type="protein sequence ID" value="GBB86892.1"/>
    <property type="molecule type" value="Genomic_DNA"/>
</dbReference>
<keyword evidence="3" id="KW-0804">Transcription</keyword>
<dbReference type="Pfam" id="PF00249">
    <property type="entry name" value="Myb_DNA-binding"/>
    <property type="match status" value="1"/>
</dbReference>
<feature type="region of interest" description="Disordered" evidence="5">
    <location>
        <begin position="42"/>
        <end position="67"/>
    </location>
</feature>
<dbReference type="InterPro" id="IPR017884">
    <property type="entry name" value="SANT_dom"/>
</dbReference>
<evidence type="ECO:0000259" key="8">
    <source>
        <dbReference type="PROSITE" id="PS51294"/>
    </source>
</evidence>
<dbReference type="PANTHER" id="PTHR46621:SF1">
    <property type="entry name" value="SNRNA-ACTIVATING PROTEIN COMPLEX SUBUNIT 4"/>
    <property type="match status" value="1"/>
</dbReference>
<feature type="domain" description="Myb-like" evidence="6">
    <location>
        <begin position="361"/>
        <end position="411"/>
    </location>
</feature>
<dbReference type="STRING" id="94130.A0A2Z6QE92"/>
<reference evidence="10" key="2">
    <citation type="submission" date="2019-10" db="EMBL/GenBank/DDBJ databases">
        <title>Conservation and host-specific expression of non-tandemly repeated heterogenous ribosome RNA gene in arbuscular mycorrhizal fungi.</title>
        <authorList>
            <person name="Maeda T."/>
            <person name="Kobayashi Y."/>
            <person name="Nakagawa T."/>
            <person name="Ezawa T."/>
            <person name="Yamaguchi K."/>
            <person name="Bino T."/>
            <person name="Nishimoto Y."/>
            <person name="Shigenobu S."/>
            <person name="Kawaguchi M."/>
        </authorList>
    </citation>
    <scope>NUCLEOTIDE SEQUENCE</scope>
    <source>
        <strain evidence="10">HR1</strain>
    </source>
</reference>
<feature type="domain" description="HTH myb-type" evidence="8">
    <location>
        <begin position="254"/>
        <end position="302"/>
    </location>
</feature>
<feature type="domain" description="HTH myb-type" evidence="8">
    <location>
        <begin position="304"/>
        <end position="360"/>
    </location>
</feature>
<dbReference type="GO" id="GO:0000978">
    <property type="term" value="F:RNA polymerase II cis-regulatory region sequence-specific DNA binding"/>
    <property type="evidence" value="ECO:0007669"/>
    <property type="project" value="TreeGrafter"/>
</dbReference>
<feature type="domain" description="HTH myb-type" evidence="8">
    <location>
        <begin position="361"/>
        <end position="415"/>
    </location>
</feature>
<comment type="caution">
    <text evidence="9">The sequence shown here is derived from an EMBL/GenBank/DDBJ whole genome shotgun (WGS) entry which is preliminary data.</text>
</comment>
<dbReference type="OrthoDB" id="2143914at2759"/>
<dbReference type="InterPro" id="IPR001005">
    <property type="entry name" value="SANT/Myb"/>
</dbReference>
<dbReference type="GO" id="GO:0042795">
    <property type="term" value="P:snRNA transcription by RNA polymerase II"/>
    <property type="evidence" value="ECO:0007669"/>
    <property type="project" value="TreeGrafter"/>
</dbReference>
<dbReference type="PANTHER" id="PTHR46621">
    <property type="entry name" value="SNRNA-ACTIVATING PROTEIN COMPLEX SUBUNIT 4"/>
    <property type="match status" value="1"/>
</dbReference>
<dbReference type="GO" id="GO:0042796">
    <property type="term" value="P:snRNA transcription by RNA polymerase III"/>
    <property type="evidence" value="ECO:0007669"/>
    <property type="project" value="TreeGrafter"/>
</dbReference>
<dbReference type="AlphaFoldDB" id="A0A2Z6QE92"/>
<feature type="domain" description="Myb-like" evidence="6">
    <location>
        <begin position="254"/>
        <end position="298"/>
    </location>
</feature>
<keyword evidence="4" id="KW-0539">Nucleus</keyword>
<gene>
    <name evidence="10" type="ORF">RCL2_000271900</name>
    <name evidence="9" type="ORF">RclHR1_13330001</name>
</gene>
<organism evidence="9 11">
    <name type="scientific">Rhizophagus clarus</name>
    <dbReference type="NCBI Taxonomy" id="94130"/>
    <lineage>
        <taxon>Eukaryota</taxon>
        <taxon>Fungi</taxon>
        <taxon>Fungi incertae sedis</taxon>
        <taxon>Mucoromycota</taxon>
        <taxon>Glomeromycotina</taxon>
        <taxon>Glomeromycetes</taxon>
        <taxon>Glomerales</taxon>
        <taxon>Glomeraceae</taxon>
        <taxon>Rhizophagus</taxon>
    </lineage>
</organism>
<evidence type="ECO:0000313" key="9">
    <source>
        <dbReference type="EMBL" id="GBB86892.1"/>
    </source>
</evidence>
<dbReference type="GO" id="GO:0019185">
    <property type="term" value="C:snRNA-activating protein complex"/>
    <property type="evidence" value="ECO:0007669"/>
    <property type="project" value="TreeGrafter"/>
</dbReference>
<evidence type="ECO:0000256" key="5">
    <source>
        <dbReference type="SAM" id="MobiDB-lite"/>
    </source>
</evidence>
<dbReference type="Proteomes" id="UP000615446">
    <property type="component" value="Unassembled WGS sequence"/>
</dbReference>
<feature type="region of interest" description="Disordered" evidence="5">
    <location>
        <begin position="421"/>
        <end position="450"/>
    </location>
</feature>
<dbReference type="SUPFAM" id="SSF46689">
    <property type="entry name" value="Homeodomain-like"/>
    <property type="match status" value="2"/>
</dbReference>
<dbReference type="GO" id="GO:0001006">
    <property type="term" value="F:RNA polymerase III type 3 promoter sequence-specific DNA binding"/>
    <property type="evidence" value="ECO:0007669"/>
    <property type="project" value="TreeGrafter"/>
</dbReference>